<dbReference type="EMBL" id="JBEAFC010000002">
    <property type="protein sequence ID" value="KAL1566208.1"/>
    <property type="molecule type" value="Genomic_DNA"/>
</dbReference>
<dbReference type="PANTHER" id="PTHR48047">
    <property type="entry name" value="GLYCOSYLTRANSFERASE"/>
    <property type="match status" value="1"/>
</dbReference>
<dbReference type="CDD" id="cd03784">
    <property type="entry name" value="GT1_Gtf-like"/>
    <property type="match status" value="1"/>
</dbReference>
<evidence type="ECO:0000256" key="2">
    <source>
        <dbReference type="ARBA" id="ARBA00022679"/>
    </source>
</evidence>
<evidence type="ECO:0000313" key="5">
    <source>
        <dbReference type="Proteomes" id="UP001567538"/>
    </source>
</evidence>
<dbReference type="GO" id="GO:0016757">
    <property type="term" value="F:glycosyltransferase activity"/>
    <property type="evidence" value="ECO:0007669"/>
    <property type="project" value="UniProtKB-KW"/>
</dbReference>
<keyword evidence="3" id="KW-0328">Glycosyltransferase</keyword>
<organism evidence="4 5">
    <name type="scientific">Salvia divinorum</name>
    <name type="common">Maria pastora</name>
    <name type="synonym">Diviner's sage</name>
    <dbReference type="NCBI Taxonomy" id="28513"/>
    <lineage>
        <taxon>Eukaryota</taxon>
        <taxon>Viridiplantae</taxon>
        <taxon>Streptophyta</taxon>
        <taxon>Embryophyta</taxon>
        <taxon>Tracheophyta</taxon>
        <taxon>Spermatophyta</taxon>
        <taxon>Magnoliopsida</taxon>
        <taxon>eudicotyledons</taxon>
        <taxon>Gunneridae</taxon>
        <taxon>Pentapetalae</taxon>
        <taxon>asterids</taxon>
        <taxon>lamiids</taxon>
        <taxon>Lamiales</taxon>
        <taxon>Lamiaceae</taxon>
        <taxon>Nepetoideae</taxon>
        <taxon>Mentheae</taxon>
        <taxon>Salviinae</taxon>
        <taxon>Salvia</taxon>
        <taxon>Salvia subgen. Calosphace</taxon>
    </lineage>
</organism>
<dbReference type="PANTHER" id="PTHR48047:SF227">
    <property type="entry name" value="GLYCOSYLTRANSFERASE"/>
    <property type="match status" value="1"/>
</dbReference>
<comment type="caution">
    <text evidence="4">The sequence shown here is derived from an EMBL/GenBank/DDBJ whole genome shotgun (WGS) entry which is preliminary data.</text>
</comment>
<dbReference type="Pfam" id="PF00201">
    <property type="entry name" value="UDPGT"/>
    <property type="match status" value="1"/>
</dbReference>
<dbReference type="Proteomes" id="UP001567538">
    <property type="component" value="Unassembled WGS sequence"/>
</dbReference>
<evidence type="ECO:0000256" key="1">
    <source>
        <dbReference type="ARBA" id="ARBA00009995"/>
    </source>
</evidence>
<protein>
    <submittedName>
        <fullName evidence="4">UDP-glycosyltransferase 90A1-like</fullName>
    </submittedName>
</protein>
<dbReference type="InterPro" id="IPR002213">
    <property type="entry name" value="UDP_glucos_trans"/>
</dbReference>
<proteinExistence type="inferred from homology"/>
<evidence type="ECO:0000256" key="3">
    <source>
        <dbReference type="RuleBase" id="RU003718"/>
    </source>
</evidence>
<gene>
    <name evidence="4" type="ORF">AAHA92_01841</name>
</gene>
<sequence length="351" mass="38802">MQESFEAALQTLHPPLSCIISDSFLGFTLQPANRFNVPRFGFFGMGAFSSTMYGTLDREKPHAAAADLDEAFPMPGFPGIMLTTNDFDPPFNAVAPAGPYADFMTEQLAALAKSRGLIVNTFYEMEQAYVDCWDAKIGPKMYCVGPLWVAAAAQPPATAPRTAEYFRFLDEKVAEGRPVLYVAFGTQAEVSPEQLKEIAEGLERSEVSFLWVLKTAAVEFLADFEDRVRERGIVVREWVDQLEALRHEGERGFLSHCGWNSVLEGIDGGVPILAMPFMAEQHLNARLVAEELGVGLRAMPRGGSVRGLVAAEEVERAVRELIGGERGLRRGGGWRSWVRRRAARSRKGGRR</sequence>
<comment type="similarity">
    <text evidence="1 3">Belongs to the UDP-glycosyltransferase family.</text>
</comment>
<name>A0ABD1IEG5_SALDI</name>
<dbReference type="InterPro" id="IPR035595">
    <property type="entry name" value="UDP_glycos_trans_CS"/>
</dbReference>
<keyword evidence="5" id="KW-1185">Reference proteome</keyword>
<dbReference type="SUPFAM" id="SSF53756">
    <property type="entry name" value="UDP-Glycosyltransferase/glycogen phosphorylase"/>
    <property type="match status" value="1"/>
</dbReference>
<dbReference type="FunFam" id="3.40.50.2000:FF:000107">
    <property type="entry name" value="Glycosyltransferase"/>
    <property type="match status" value="1"/>
</dbReference>
<dbReference type="AlphaFoldDB" id="A0ABD1IEG5"/>
<dbReference type="PROSITE" id="PS00375">
    <property type="entry name" value="UDPGT"/>
    <property type="match status" value="1"/>
</dbReference>
<keyword evidence="2 3" id="KW-0808">Transferase</keyword>
<reference evidence="4 5" key="1">
    <citation type="submission" date="2024-06" db="EMBL/GenBank/DDBJ databases">
        <title>A chromosome level genome sequence of Diviner's sage (Salvia divinorum).</title>
        <authorList>
            <person name="Ford S.A."/>
            <person name="Ro D.-K."/>
            <person name="Ness R.W."/>
            <person name="Phillips M.A."/>
        </authorList>
    </citation>
    <scope>NUCLEOTIDE SEQUENCE [LARGE SCALE GENOMIC DNA]</scope>
    <source>
        <strain evidence="4">SAF-2024a</strain>
        <tissue evidence="4">Leaf</tissue>
    </source>
</reference>
<dbReference type="Gene3D" id="3.40.50.2000">
    <property type="entry name" value="Glycogen Phosphorylase B"/>
    <property type="match status" value="2"/>
</dbReference>
<evidence type="ECO:0000313" key="4">
    <source>
        <dbReference type="EMBL" id="KAL1566208.1"/>
    </source>
</evidence>
<accession>A0ABD1IEG5</accession>